<protein>
    <recommendedName>
        <fullName evidence="3">Phage portal protein</fullName>
    </recommendedName>
</protein>
<dbReference type="Gene3D" id="1.20.1270.210">
    <property type="match status" value="1"/>
</dbReference>
<evidence type="ECO:0008006" key="3">
    <source>
        <dbReference type="Google" id="ProtNLM"/>
    </source>
</evidence>
<dbReference type="Proteomes" id="UP000275395">
    <property type="component" value="Unassembled WGS sequence"/>
</dbReference>
<evidence type="ECO:0000313" key="2">
    <source>
        <dbReference type="Proteomes" id="UP000275395"/>
    </source>
</evidence>
<dbReference type="EMBL" id="RCUW01000001">
    <property type="protein sequence ID" value="RLP70974.1"/>
    <property type="molecule type" value="Genomic_DNA"/>
</dbReference>
<evidence type="ECO:0000313" key="1">
    <source>
        <dbReference type="EMBL" id="RLP70974.1"/>
    </source>
</evidence>
<organism evidence="1 2">
    <name type="scientific">Mycetocola reblochoni</name>
    <dbReference type="NCBI Taxonomy" id="331618"/>
    <lineage>
        <taxon>Bacteria</taxon>
        <taxon>Bacillati</taxon>
        <taxon>Actinomycetota</taxon>
        <taxon>Actinomycetes</taxon>
        <taxon>Micrococcales</taxon>
        <taxon>Microbacteriaceae</taxon>
        <taxon>Mycetocola</taxon>
    </lineage>
</organism>
<proteinExistence type="predicted"/>
<accession>A0A3L6ZSW6</accession>
<sequence>MTQAGGELTVMGIRDLFRRSSAEVAPNRGGMVSPWSEGDALSSFVWQDVFGGEDAPVSRGMAMRLPAVAAPRARILETLAGRPLVAYDTTDQPLTEQDAWLSSIDAPWLPEPISPYERMARTLDDLMFYGWSLWAVARAGERITTALHVPFERWHTSPDDSTIYVDDEAANPAEVILIPGPFAGLLVDAADTIRGGLDIERSWRAKARNPIPTAIFEEISDGAVDPKVARQYVQDYAKARRNPEGAVTFVPAVMKLRFEGEVNPDLMMAARNSVRLDIAAFLNVSASGVDAATNQSTLRYETDTTVTQQLTDRMSFWTEPIEARLSLDDVTPPGTRIRFDFTDRNTATTGTPTED</sequence>
<gene>
    <name evidence="1" type="ORF">D9V30_00640</name>
</gene>
<comment type="caution">
    <text evidence="1">The sequence shown here is derived from an EMBL/GenBank/DDBJ whole genome shotgun (WGS) entry which is preliminary data.</text>
</comment>
<dbReference type="Gene3D" id="3.30.1120.70">
    <property type="match status" value="1"/>
</dbReference>
<name>A0A3L6ZSW6_9MICO</name>
<dbReference type="Gene3D" id="3.40.140.120">
    <property type="match status" value="1"/>
</dbReference>
<dbReference type="AlphaFoldDB" id="A0A3L6ZSW6"/>
<reference evidence="1 2" key="1">
    <citation type="submission" date="2018-10" db="EMBL/GenBank/DDBJ databases">
        <authorList>
            <person name="Li J."/>
        </authorList>
    </citation>
    <scope>NUCLEOTIDE SEQUENCE [LARGE SCALE GENOMIC DNA]</scope>
    <source>
        <strain evidence="1 2">JCM 30549</strain>
    </source>
</reference>